<proteinExistence type="predicted"/>
<reference evidence="1 2" key="1">
    <citation type="submission" date="2016-10" db="EMBL/GenBank/DDBJ databases">
        <title>Genome sequence of the ascomycete fungus Penicillium subrubescens.</title>
        <authorList>
            <person name="De Vries R.P."/>
            <person name="Peng M."/>
            <person name="Dilokpimol A."/>
            <person name="Hilden K."/>
            <person name="Makela M.R."/>
            <person name="Grigoriev I."/>
            <person name="Riley R."/>
            <person name="Granchi Z."/>
        </authorList>
    </citation>
    <scope>NUCLEOTIDE SEQUENCE [LARGE SCALE GENOMIC DNA]</scope>
    <source>
        <strain evidence="1 2">CBS 132785</strain>
    </source>
</reference>
<sequence length="111" mass="11993">MLCCALQSSSTINASTRGIHVSPEIDKFASNPDETLNGGQLQCCSPGLEGRFLINIGSGLEKGINKLKISFFDCKLQGCSSTVGGRWAVDICTSFQEKHHKVKPFFLNGNI</sequence>
<organism evidence="1 2">
    <name type="scientific">Penicillium subrubescens</name>
    <dbReference type="NCBI Taxonomy" id="1316194"/>
    <lineage>
        <taxon>Eukaryota</taxon>
        <taxon>Fungi</taxon>
        <taxon>Dikarya</taxon>
        <taxon>Ascomycota</taxon>
        <taxon>Pezizomycotina</taxon>
        <taxon>Eurotiomycetes</taxon>
        <taxon>Eurotiomycetidae</taxon>
        <taxon>Eurotiales</taxon>
        <taxon>Aspergillaceae</taxon>
        <taxon>Penicillium</taxon>
    </lineage>
</organism>
<keyword evidence="2" id="KW-1185">Reference proteome</keyword>
<dbReference type="Proteomes" id="UP000186955">
    <property type="component" value="Unassembled WGS sequence"/>
</dbReference>
<comment type="caution">
    <text evidence="1">The sequence shown here is derived from an EMBL/GenBank/DDBJ whole genome shotgun (WGS) entry which is preliminary data.</text>
</comment>
<dbReference type="AlphaFoldDB" id="A0A1Q5SW97"/>
<name>A0A1Q5SW97_9EURO</name>
<evidence type="ECO:0000313" key="1">
    <source>
        <dbReference type="EMBL" id="OKO92288.1"/>
    </source>
</evidence>
<accession>A0A1Q5SW97</accession>
<dbReference type="EMBL" id="MNBE01000742">
    <property type="protein sequence ID" value="OKO92288.1"/>
    <property type="molecule type" value="Genomic_DNA"/>
</dbReference>
<gene>
    <name evidence="1" type="ORF">PENSUB_12850</name>
</gene>
<protein>
    <submittedName>
        <fullName evidence="1">Uncharacterized protein</fullName>
    </submittedName>
</protein>
<evidence type="ECO:0000313" key="2">
    <source>
        <dbReference type="Proteomes" id="UP000186955"/>
    </source>
</evidence>